<dbReference type="InterPro" id="IPR032875">
    <property type="entry name" value="Succ_CoA_lig_flav_dom"/>
</dbReference>
<dbReference type="InterPro" id="IPR003781">
    <property type="entry name" value="CoA-bd"/>
</dbReference>
<dbReference type="KEGG" id="dmt:DESME_06080"/>
<organism evidence="5 6">
    <name type="scientific">Desulfitobacterium metallireducens DSM 15288</name>
    <dbReference type="NCBI Taxonomy" id="871968"/>
    <lineage>
        <taxon>Bacteria</taxon>
        <taxon>Bacillati</taxon>
        <taxon>Bacillota</taxon>
        <taxon>Clostridia</taxon>
        <taxon>Eubacteriales</taxon>
        <taxon>Desulfitobacteriaceae</taxon>
        <taxon>Desulfitobacterium</taxon>
    </lineage>
</organism>
<evidence type="ECO:0000259" key="4">
    <source>
        <dbReference type="SMART" id="SM00881"/>
    </source>
</evidence>
<sequence>MGILINRETKVVVQGITGREGSVRTKYMMEYGTKLIGGTSPGKSGEEVYGIPVYNTVKEIVQANGEIDFSVVFVPGRGLKTAVMEAADAGVKNIIPCVEGTPIHDIMEMIAYAKIKGSRVIGPGSIGILTPEEAVVGWLGGNVEWANKFFKKGSIGVFSRSGGQSGTIPWVLREGGFGVSTVVHTGTEPVLGTSMADLLPYFEEDPETKGVAVYAEIGGTQEEECAEVIAAGKFTKPFVIYVAGAWAPEGQRFSHASNIVERGRGSAKSKMEAIRKAGGFVADTPTDIPLILKEKLATDF</sequence>
<dbReference type="GO" id="GO:0004775">
    <property type="term" value="F:succinate-CoA ligase (ADP-forming) activity"/>
    <property type="evidence" value="ECO:0007669"/>
    <property type="project" value="TreeGrafter"/>
</dbReference>
<dbReference type="PANTHER" id="PTHR11117:SF2">
    <property type="entry name" value="SUCCINATE--COA LIGASE [ADP_GDP-FORMING] SUBUNIT ALPHA, MITOCHONDRIAL"/>
    <property type="match status" value="1"/>
</dbReference>
<proteinExistence type="predicted"/>
<feature type="active site" description="Tele-phosphohistidine intermediate" evidence="3">
    <location>
        <position position="255"/>
    </location>
</feature>
<dbReference type="eggNOG" id="COG0074">
    <property type="taxonomic scope" value="Bacteria"/>
</dbReference>
<dbReference type="PRINTS" id="PR01798">
    <property type="entry name" value="SCOASYNTHASE"/>
</dbReference>
<dbReference type="STRING" id="871968.DESME_06080"/>
<evidence type="ECO:0000313" key="6">
    <source>
        <dbReference type="Proteomes" id="UP000010847"/>
    </source>
</evidence>
<dbReference type="InterPro" id="IPR036291">
    <property type="entry name" value="NAD(P)-bd_dom_sf"/>
</dbReference>
<dbReference type="GO" id="GO:0004776">
    <property type="term" value="F:succinate-CoA ligase (GDP-forming) activity"/>
    <property type="evidence" value="ECO:0007669"/>
    <property type="project" value="TreeGrafter"/>
</dbReference>
<dbReference type="GO" id="GO:0009361">
    <property type="term" value="C:succinate-CoA ligase complex (ADP-forming)"/>
    <property type="evidence" value="ECO:0007669"/>
    <property type="project" value="TreeGrafter"/>
</dbReference>
<dbReference type="EMBL" id="CP007032">
    <property type="protein sequence ID" value="AHF06671.1"/>
    <property type="molecule type" value="Genomic_DNA"/>
</dbReference>
<dbReference type="GO" id="GO:0006099">
    <property type="term" value="P:tricarboxylic acid cycle"/>
    <property type="evidence" value="ECO:0007669"/>
    <property type="project" value="UniProtKB-UniPathway"/>
</dbReference>
<reference evidence="5 6" key="1">
    <citation type="submission" date="2013-12" db="EMBL/GenBank/DDBJ databases">
        <authorList>
            <consortium name="DOE Joint Genome Institute"/>
            <person name="Smidt H."/>
            <person name="Huntemann M."/>
            <person name="Han J."/>
            <person name="Chen A."/>
            <person name="Kyrpides N."/>
            <person name="Mavromatis K."/>
            <person name="Markowitz V."/>
            <person name="Palaniappan K."/>
            <person name="Ivanova N."/>
            <person name="Schaumberg A."/>
            <person name="Pati A."/>
            <person name="Liolios K."/>
            <person name="Nordberg H.P."/>
            <person name="Cantor M.N."/>
            <person name="Hua S.X."/>
            <person name="Woyke T."/>
        </authorList>
    </citation>
    <scope>NUCLEOTIDE SEQUENCE [LARGE SCALE GENOMIC DNA]</scope>
    <source>
        <strain evidence="6">DSM 15288</strain>
    </source>
</reference>
<evidence type="ECO:0000256" key="2">
    <source>
        <dbReference type="ARBA" id="ARBA00022741"/>
    </source>
</evidence>
<dbReference type="Gene3D" id="3.40.50.720">
    <property type="entry name" value="NAD(P)-binding Rossmann-like Domain"/>
    <property type="match status" value="1"/>
</dbReference>
<protein>
    <submittedName>
        <fullName evidence="5">Succinyl-CoA synthetase subsunit alpha</fullName>
    </submittedName>
</protein>
<dbReference type="PANTHER" id="PTHR11117">
    <property type="entry name" value="SUCCINYL-COA LIGASE SUBUNIT ALPHA"/>
    <property type="match status" value="1"/>
</dbReference>
<feature type="domain" description="CoA-binding" evidence="4">
    <location>
        <begin position="4"/>
        <end position="101"/>
    </location>
</feature>
<dbReference type="SMART" id="SM00881">
    <property type="entry name" value="CoA_binding"/>
    <property type="match status" value="1"/>
</dbReference>
<dbReference type="RefSeq" id="WP_006715660.1">
    <property type="nucleotide sequence ID" value="NZ_CP007032.1"/>
</dbReference>
<dbReference type="AlphaFoldDB" id="W0ECA0"/>
<evidence type="ECO:0000256" key="1">
    <source>
        <dbReference type="ARBA" id="ARBA00022598"/>
    </source>
</evidence>
<dbReference type="SUPFAM" id="SSF52210">
    <property type="entry name" value="Succinyl-CoA synthetase domains"/>
    <property type="match status" value="1"/>
</dbReference>
<keyword evidence="6" id="KW-1185">Reference proteome</keyword>
<dbReference type="GO" id="GO:0000166">
    <property type="term" value="F:nucleotide binding"/>
    <property type="evidence" value="ECO:0007669"/>
    <property type="project" value="UniProtKB-KW"/>
</dbReference>
<evidence type="ECO:0000313" key="5">
    <source>
        <dbReference type="EMBL" id="AHF06671.1"/>
    </source>
</evidence>
<accession>W0ECA0</accession>
<dbReference type="SUPFAM" id="SSF51735">
    <property type="entry name" value="NAD(P)-binding Rossmann-fold domains"/>
    <property type="match status" value="1"/>
</dbReference>
<dbReference type="HOGENOM" id="CLU_052104_0_0_9"/>
<dbReference type="Proteomes" id="UP000010847">
    <property type="component" value="Chromosome"/>
</dbReference>
<dbReference type="Pfam" id="PF13607">
    <property type="entry name" value="Succ_CoA_lig"/>
    <property type="match status" value="1"/>
</dbReference>
<name>W0ECA0_9FIRM</name>
<dbReference type="InterPro" id="IPR005810">
    <property type="entry name" value="CoA_lig_alpha"/>
</dbReference>
<dbReference type="Gene3D" id="3.40.50.261">
    <property type="entry name" value="Succinyl-CoA synthetase domains"/>
    <property type="match status" value="1"/>
</dbReference>
<dbReference type="OrthoDB" id="9807196at2"/>
<gene>
    <name evidence="5" type="ORF">DESME_06080</name>
</gene>
<dbReference type="PIRSF" id="PIRSF001553">
    <property type="entry name" value="SucCS_alpha"/>
    <property type="match status" value="1"/>
</dbReference>
<keyword evidence="2" id="KW-0547">Nucleotide-binding</keyword>
<keyword evidence="1" id="KW-0436">Ligase</keyword>
<evidence type="ECO:0000256" key="3">
    <source>
        <dbReference type="PIRSR" id="PIRSR001553-1"/>
    </source>
</evidence>
<dbReference type="Pfam" id="PF02629">
    <property type="entry name" value="CoA_binding"/>
    <property type="match status" value="1"/>
</dbReference>
<dbReference type="UniPathway" id="UPA00223">
    <property type="reaction ID" value="UER00999"/>
</dbReference>
<dbReference type="InterPro" id="IPR016102">
    <property type="entry name" value="Succinyl-CoA_synth-like"/>
</dbReference>